<feature type="region of interest" description="Disordered" evidence="1">
    <location>
        <begin position="1"/>
        <end position="29"/>
    </location>
</feature>
<protein>
    <submittedName>
        <fullName evidence="2">Uncharacterized protein</fullName>
    </submittedName>
</protein>
<dbReference type="EMBL" id="RHLC01000025">
    <property type="protein sequence ID" value="TPP50610.1"/>
    <property type="molecule type" value="Genomic_DNA"/>
</dbReference>
<sequence>MPPQRTTRTNSVTRQSPPQHDIQQPPSPIAPFTIGVLQVVLHEVDYGPAPSLDEVRCESVKAVPTHGKRGAAGYLQPERRHRPRRFYMERIGSPNVPRDDCATIWDTNSSHGSLTAVPTAPLQTARACSPARRPSTSQVPL</sequence>
<proteinExistence type="predicted"/>
<reference evidence="3" key="1">
    <citation type="submission" date="2019-02" db="EMBL/GenBank/DDBJ databases">
        <title>FDA dAtabase for Regulatory Grade micrObial Sequences (FDA-ARGOS): Supporting development and validation of Infectious Disease Dx tests.</title>
        <authorList>
            <person name="Duncan R."/>
            <person name="Fisher C."/>
            <person name="Tallon L."/>
            <person name="Sadzewicz L."/>
            <person name="Sengamalay N."/>
            <person name="Ott S."/>
            <person name="Godinez A."/>
            <person name="Nagaraj S."/>
            <person name="Vavikolanu K."/>
            <person name="Nadendla S."/>
            <person name="Aluvathingal J."/>
            <person name="Sichtig H."/>
        </authorList>
    </citation>
    <scope>NUCLEOTIDE SEQUENCE [LARGE SCALE GENOMIC DNA]</scope>
    <source>
        <strain evidence="3">FDAARGOS_361</strain>
    </source>
</reference>
<gene>
    <name evidence="2" type="ORF">CGC21_5500</name>
</gene>
<dbReference type="AlphaFoldDB" id="A0A504XX67"/>
<evidence type="ECO:0000256" key="1">
    <source>
        <dbReference type="SAM" id="MobiDB-lite"/>
    </source>
</evidence>
<feature type="region of interest" description="Disordered" evidence="1">
    <location>
        <begin position="109"/>
        <end position="141"/>
    </location>
</feature>
<dbReference type="Proteomes" id="UP000318447">
    <property type="component" value="Unassembled WGS sequence"/>
</dbReference>
<accession>A0A504XX67</accession>
<evidence type="ECO:0000313" key="3">
    <source>
        <dbReference type="Proteomes" id="UP000318447"/>
    </source>
</evidence>
<organism evidence="2 3">
    <name type="scientific">Leishmania donovani</name>
    <dbReference type="NCBI Taxonomy" id="5661"/>
    <lineage>
        <taxon>Eukaryota</taxon>
        <taxon>Discoba</taxon>
        <taxon>Euglenozoa</taxon>
        <taxon>Kinetoplastea</taxon>
        <taxon>Metakinetoplastina</taxon>
        <taxon>Trypanosomatida</taxon>
        <taxon>Trypanosomatidae</taxon>
        <taxon>Leishmaniinae</taxon>
        <taxon>Leishmania</taxon>
    </lineage>
</organism>
<evidence type="ECO:0000313" key="2">
    <source>
        <dbReference type="EMBL" id="TPP50610.1"/>
    </source>
</evidence>
<name>A0A504XX67_LEIDO</name>
<feature type="region of interest" description="Disordered" evidence="1">
    <location>
        <begin position="61"/>
        <end position="81"/>
    </location>
</feature>
<comment type="caution">
    <text evidence="2">The sequence shown here is derived from an EMBL/GenBank/DDBJ whole genome shotgun (WGS) entry which is preliminary data.</text>
</comment>
<feature type="compositionally biased region" description="Polar residues" evidence="1">
    <location>
        <begin position="1"/>
        <end position="24"/>
    </location>
</feature>